<dbReference type="RefSeq" id="WP_185002469.1">
    <property type="nucleotide sequence ID" value="NZ_BAAAUI010000042.1"/>
</dbReference>
<evidence type="ECO:0000313" key="1">
    <source>
        <dbReference type="EMBL" id="MBB4676671.1"/>
    </source>
</evidence>
<dbReference type="EMBL" id="JACHMH010000001">
    <property type="protein sequence ID" value="MBB4676671.1"/>
    <property type="molecule type" value="Genomic_DNA"/>
</dbReference>
<gene>
    <name evidence="1" type="ORF">HNR67_002789</name>
</gene>
<keyword evidence="2" id="KW-1185">Reference proteome</keyword>
<proteinExistence type="predicted"/>
<comment type="caution">
    <text evidence="1">The sequence shown here is derived from an EMBL/GenBank/DDBJ whole genome shotgun (WGS) entry which is preliminary data.</text>
</comment>
<sequence>MSSRRERQSLERIRATIYNQPKHATWRQSGVPYAATLKGTSVLKFKGGDIYRRLLGCSRAEYDLLQPLVVQWLALVYQGDEIYEDAQASGQSSAEGGWKQRMRDVAEGHGLYEPAIGKEIEELERYYVLEGQILLGEVELTDEVLADVLRIRSSDFFGLLHVVFRARGERCTPDYEALLRSLWLLGEINDDLTSYAEDVAGNSFNTLRLMVWRHGAGGAIAGLRALQNKAIADLLGGLRTAGRDALVRMVSGSEVLPLEHAAGVLRLLPTGVLRALAGTLLKIEMDMIRKIPVPAPIAESGPLVAATS</sequence>
<reference evidence="1 2" key="1">
    <citation type="submission" date="2020-08" db="EMBL/GenBank/DDBJ databases">
        <title>Sequencing the genomes of 1000 actinobacteria strains.</title>
        <authorList>
            <person name="Klenk H.-P."/>
        </authorList>
    </citation>
    <scope>NUCLEOTIDE SEQUENCE [LARGE SCALE GENOMIC DNA]</scope>
    <source>
        <strain evidence="1 2">DSM 44230</strain>
    </source>
</reference>
<dbReference type="AlphaFoldDB" id="A0A7W7FS34"/>
<organism evidence="1 2">
    <name type="scientific">Crossiella cryophila</name>
    <dbReference type="NCBI Taxonomy" id="43355"/>
    <lineage>
        <taxon>Bacteria</taxon>
        <taxon>Bacillati</taxon>
        <taxon>Actinomycetota</taxon>
        <taxon>Actinomycetes</taxon>
        <taxon>Pseudonocardiales</taxon>
        <taxon>Pseudonocardiaceae</taxon>
        <taxon>Crossiella</taxon>
    </lineage>
</organism>
<protein>
    <submittedName>
        <fullName evidence="1">Uncharacterized protein</fullName>
    </submittedName>
</protein>
<accession>A0A7W7FS34</accession>
<evidence type="ECO:0000313" key="2">
    <source>
        <dbReference type="Proteomes" id="UP000533598"/>
    </source>
</evidence>
<dbReference type="Proteomes" id="UP000533598">
    <property type="component" value="Unassembled WGS sequence"/>
</dbReference>
<name>A0A7W7FS34_9PSEU</name>